<evidence type="ECO:0000259" key="4">
    <source>
        <dbReference type="Pfam" id="PF13962"/>
    </source>
</evidence>
<feature type="region of interest" description="Disordered" evidence="2">
    <location>
        <begin position="283"/>
        <end position="310"/>
    </location>
</feature>
<dbReference type="Proteomes" id="UP000002051">
    <property type="component" value="Chromosome 5"/>
</dbReference>
<evidence type="ECO:0000313" key="7">
    <source>
        <dbReference type="Proteomes" id="UP000002051"/>
    </source>
</evidence>
<feature type="transmembrane region" description="Helical" evidence="3">
    <location>
        <begin position="712"/>
        <end position="732"/>
    </location>
</feature>
<feature type="transmembrane region" description="Helical" evidence="3">
    <location>
        <begin position="635"/>
        <end position="655"/>
    </location>
</feature>
<feature type="domain" description="PGG" evidence="4">
    <location>
        <begin position="588"/>
        <end position="699"/>
    </location>
</feature>
<dbReference type="eggNOG" id="KOG0504">
    <property type="taxonomic scope" value="Eukaryota"/>
</dbReference>
<feature type="region of interest" description="Disordered" evidence="2">
    <location>
        <begin position="400"/>
        <end position="435"/>
    </location>
</feature>
<dbReference type="EnsemblPlants" id="AES99845">
    <property type="protein sequence ID" value="AES99845"/>
    <property type="gene ID" value="MTR_5g085340"/>
</dbReference>
<keyword evidence="3" id="KW-0812">Transmembrane</keyword>
<dbReference type="SUPFAM" id="SSF48403">
    <property type="entry name" value="Ankyrin repeat"/>
    <property type="match status" value="2"/>
</dbReference>
<keyword evidence="3" id="KW-0472">Membrane</keyword>
<accession>G7KHA2</accession>
<dbReference type="KEGG" id="mtr:11433361"/>
<organism evidence="5 7">
    <name type="scientific">Medicago truncatula</name>
    <name type="common">Barrel medic</name>
    <name type="synonym">Medicago tribuloides</name>
    <dbReference type="NCBI Taxonomy" id="3880"/>
    <lineage>
        <taxon>Eukaryota</taxon>
        <taxon>Viridiplantae</taxon>
        <taxon>Streptophyta</taxon>
        <taxon>Embryophyta</taxon>
        <taxon>Tracheophyta</taxon>
        <taxon>Spermatophyta</taxon>
        <taxon>Magnoliopsida</taxon>
        <taxon>eudicotyledons</taxon>
        <taxon>Gunneridae</taxon>
        <taxon>Pentapetalae</taxon>
        <taxon>rosids</taxon>
        <taxon>fabids</taxon>
        <taxon>Fabales</taxon>
        <taxon>Fabaceae</taxon>
        <taxon>Papilionoideae</taxon>
        <taxon>50 kb inversion clade</taxon>
        <taxon>NPAAA clade</taxon>
        <taxon>Hologalegina</taxon>
        <taxon>IRL clade</taxon>
        <taxon>Trifolieae</taxon>
        <taxon>Medicago</taxon>
    </lineage>
</organism>
<dbReference type="OMA" id="FARICNC"/>
<reference evidence="5 7" key="1">
    <citation type="journal article" date="2011" name="Nature">
        <title>The Medicago genome provides insight into the evolution of rhizobial symbioses.</title>
        <authorList>
            <person name="Young N.D."/>
            <person name="Debelle F."/>
            <person name="Oldroyd G.E."/>
            <person name="Geurts R."/>
            <person name="Cannon S.B."/>
            <person name="Udvardi M.K."/>
            <person name="Benedito V.A."/>
            <person name="Mayer K.F."/>
            <person name="Gouzy J."/>
            <person name="Schoof H."/>
            <person name="Van de Peer Y."/>
            <person name="Proost S."/>
            <person name="Cook D.R."/>
            <person name="Meyers B.C."/>
            <person name="Spannagl M."/>
            <person name="Cheung F."/>
            <person name="De Mita S."/>
            <person name="Krishnakumar V."/>
            <person name="Gundlach H."/>
            <person name="Zhou S."/>
            <person name="Mudge J."/>
            <person name="Bharti A.K."/>
            <person name="Murray J.D."/>
            <person name="Naoumkina M.A."/>
            <person name="Rosen B."/>
            <person name="Silverstein K.A."/>
            <person name="Tang H."/>
            <person name="Rombauts S."/>
            <person name="Zhao P.X."/>
            <person name="Zhou P."/>
            <person name="Barbe V."/>
            <person name="Bardou P."/>
            <person name="Bechner M."/>
            <person name="Bellec A."/>
            <person name="Berger A."/>
            <person name="Berges H."/>
            <person name="Bidwell S."/>
            <person name="Bisseling T."/>
            <person name="Choisne N."/>
            <person name="Couloux A."/>
            <person name="Denny R."/>
            <person name="Deshpande S."/>
            <person name="Dai X."/>
            <person name="Doyle J.J."/>
            <person name="Dudez A.M."/>
            <person name="Farmer A.D."/>
            <person name="Fouteau S."/>
            <person name="Franken C."/>
            <person name="Gibelin C."/>
            <person name="Gish J."/>
            <person name="Goldstein S."/>
            <person name="Gonzalez A.J."/>
            <person name="Green P.J."/>
            <person name="Hallab A."/>
            <person name="Hartog M."/>
            <person name="Hua A."/>
            <person name="Humphray S.J."/>
            <person name="Jeong D.H."/>
            <person name="Jing Y."/>
            <person name="Jocker A."/>
            <person name="Kenton S.M."/>
            <person name="Kim D.J."/>
            <person name="Klee K."/>
            <person name="Lai H."/>
            <person name="Lang C."/>
            <person name="Lin S."/>
            <person name="Macmil S.L."/>
            <person name="Magdelenat G."/>
            <person name="Matthews L."/>
            <person name="McCorrison J."/>
            <person name="Monaghan E.L."/>
            <person name="Mun J.H."/>
            <person name="Najar F.Z."/>
            <person name="Nicholson C."/>
            <person name="Noirot C."/>
            <person name="O'Bleness M."/>
            <person name="Paule C.R."/>
            <person name="Poulain J."/>
            <person name="Prion F."/>
            <person name="Qin B."/>
            <person name="Qu C."/>
            <person name="Retzel E.F."/>
            <person name="Riddle C."/>
            <person name="Sallet E."/>
            <person name="Samain S."/>
            <person name="Samson N."/>
            <person name="Sanders I."/>
            <person name="Saurat O."/>
            <person name="Scarpelli C."/>
            <person name="Schiex T."/>
            <person name="Segurens B."/>
            <person name="Severin A.J."/>
            <person name="Sherrier D.J."/>
            <person name="Shi R."/>
            <person name="Sims S."/>
            <person name="Singer S.R."/>
            <person name="Sinharoy S."/>
            <person name="Sterck L."/>
            <person name="Viollet A."/>
            <person name="Wang B.B."/>
            <person name="Wang K."/>
            <person name="Wang M."/>
            <person name="Wang X."/>
            <person name="Warfsmann J."/>
            <person name="Weissenbach J."/>
            <person name="White D.D."/>
            <person name="White J.D."/>
            <person name="Wiley G.B."/>
            <person name="Wincker P."/>
            <person name="Xing Y."/>
            <person name="Yang L."/>
            <person name="Yao Z."/>
            <person name="Ying F."/>
            <person name="Zhai J."/>
            <person name="Zhou L."/>
            <person name="Zuber A."/>
            <person name="Denarie J."/>
            <person name="Dixon R.A."/>
            <person name="May G.D."/>
            <person name="Schwartz D.C."/>
            <person name="Rogers J."/>
            <person name="Quetier F."/>
            <person name="Town C.D."/>
            <person name="Roe B.A."/>
        </authorList>
    </citation>
    <scope>NUCLEOTIDE SEQUENCE [LARGE SCALE GENOMIC DNA]</scope>
    <source>
        <strain evidence="5">A17</strain>
        <strain evidence="6 7">cv. Jemalong A17</strain>
    </source>
</reference>
<comment type="subcellular location">
    <subcellularLocation>
        <location evidence="1">Cell membrane</location>
        <topology evidence="1">Peripheral membrane protein</topology>
        <orientation evidence="1">Cytoplasmic side</orientation>
    </subcellularLocation>
</comment>
<name>G7KHA2_MEDTR</name>
<dbReference type="Pfam" id="PF13962">
    <property type="entry name" value="PGG"/>
    <property type="match status" value="1"/>
</dbReference>
<evidence type="ECO:0000256" key="3">
    <source>
        <dbReference type="SAM" id="Phobius"/>
    </source>
</evidence>
<sequence>MTAIVDSDNILLNISSDEVNDFISEYTLEGKWDSVIRLYNKFPEQAHTAIISDSAGTPLHVAIDLDEEDVVNELVNAILTHNNFEALEMVNERGDTPLHFAASRGFARICNCIIGSENERIYLLSCKNKNGETPFFQAAVNWRKQAFAYLAHISKGMVNLQELVRNDGDSILHTAIRGEYFDLAVIIVHQYDYLSTHLNKEGSTPLKVLAARPSAFKSASNLSWYKRILYHCILVEPLDHEKAMRSNLRKMEAGSDSNKMKLPDNYTTLYEFVSIFGKTLLKKKDEDPEDPSNKSKKKKEEDPSNKSEKYPVGFLPKNYETFLEFVKSAYVHTLGLSGVELKDVKIAKKKHTWSSQLLKVLMKRPYAAFTGAGGQPPDTEIDPNIINVFDHHFKQGETNRFDEQEQKPKENEIQKTISTPNKTKTETKLENEKEEVDKKETPFLVAAKNGIVELVNEFLDKIPSAIHDTNSRKENVLHVAVKSRQPVIVETLRMRMIKHSKPELWNNLILAMDKEENTILHLAAKALGDGKPWQIAGSALQMMWDIKWFQYIKSLVPQHFYFRSNNKGKTSSEIFKTTHENLIQESSSWLKDTSESCSVVSGLVAGVSFATASQVPGGTTDEGSPVLEGKPAFDAFAISSLIGLCFSVTGLIMFLSILTSRKQAKDFRRDLPLKLLLGLSSLFVSIASMFISFCTGHFFLLSHNFKSILFPIYAATCLPVTFYAVAQFPLYFDLITSILTKVPTATDKGDNL</sequence>
<evidence type="ECO:0000313" key="5">
    <source>
        <dbReference type="EMBL" id="AES99845.1"/>
    </source>
</evidence>
<feature type="compositionally biased region" description="Basic and acidic residues" evidence="2">
    <location>
        <begin position="423"/>
        <end position="435"/>
    </location>
</feature>
<dbReference type="PaxDb" id="3880-AES99845"/>
<proteinExistence type="predicted"/>
<dbReference type="GO" id="GO:0005886">
    <property type="term" value="C:plasma membrane"/>
    <property type="evidence" value="ECO:0007669"/>
    <property type="project" value="UniProtKB-SubCell"/>
</dbReference>
<evidence type="ECO:0000256" key="2">
    <source>
        <dbReference type="SAM" id="MobiDB-lite"/>
    </source>
</evidence>
<feature type="compositionally biased region" description="Basic and acidic residues" evidence="2">
    <location>
        <begin position="400"/>
        <end position="413"/>
    </location>
</feature>
<dbReference type="InterPro" id="IPR002110">
    <property type="entry name" value="Ankyrin_rpt"/>
</dbReference>
<dbReference type="GO" id="GO:0016020">
    <property type="term" value="C:membrane"/>
    <property type="evidence" value="ECO:0000318"/>
    <property type="project" value="GO_Central"/>
</dbReference>
<protein>
    <submittedName>
        <fullName evidence="5">Ankyrin repeat protein</fullName>
    </submittedName>
</protein>
<dbReference type="PANTHER" id="PTHR24177">
    <property type="entry name" value="CASKIN"/>
    <property type="match status" value="1"/>
</dbReference>
<dbReference type="InterPro" id="IPR026961">
    <property type="entry name" value="PGG_dom"/>
</dbReference>
<dbReference type="HOGENOM" id="CLU_016885_2_1_1"/>
<dbReference type="AlphaFoldDB" id="G7KHA2"/>
<keyword evidence="7" id="KW-1185">Reference proteome</keyword>
<dbReference type="STRING" id="3880.G7KHA2"/>
<dbReference type="Gene3D" id="1.25.40.20">
    <property type="entry name" value="Ankyrin repeat-containing domain"/>
    <property type="match status" value="2"/>
</dbReference>
<reference evidence="5 7" key="2">
    <citation type="journal article" date="2014" name="BMC Genomics">
        <title>An improved genome release (version Mt4.0) for the model legume Medicago truncatula.</title>
        <authorList>
            <person name="Tang H."/>
            <person name="Krishnakumar V."/>
            <person name="Bidwell S."/>
            <person name="Rosen B."/>
            <person name="Chan A."/>
            <person name="Zhou S."/>
            <person name="Gentzbittel L."/>
            <person name="Childs K.L."/>
            <person name="Yandell M."/>
            <person name="Gundlach H."/>
            <person name="Mayer K.F."/>
            <person name="Schwartz D.C."/>
            <person name="Town C.D."/>
        </authorList>
    </citation>
    <scope>GENOME REANNOTATION</scope>
    <source>
        <strain evidence="6 7">cv. Jemalong A17</strain>
    </source>
</reference>
<dbReference type="Pfam" id="PF12796">
    <property type="entry name" value="Ank_2"/>
    <property type="match status" value="1"/>
</dbReference>
<evidence type="ECO:0000313" key="6">
    <source>
        <dbReference type="EnsemblPlants" id="AES99845"/>
    </source>
</evidence>
<dbReference type="OrthoDB" id="1868897at2759"/>
<evidence type="ECO:0000256" key="1">
    <source>
        <dbReference type="ARBA" id="ARBA00004413"/>
    </source>
</evidence>
<reference evidence="6" key="3">
    <citation type="submission" date="2015-04" db="UniProtKB">
        <authorList>
            <consortium name="EnsemblPlants"/>
        </authorList>
    </citation>
    <scope>IDENTIFICATION</scope>
    <source>
        <strain evidence="6">cv. Jemalong A17</strain>
    </source>
</reference>
<dbReference type="InterPro" id="IPR036770">
    <property type="entry name" value="Ankyrin_rpt-contain_sf"/>
</dbReference>
<dbReference type="PANTHER" id="PTHR24177:SF187">
    <property type="entry name" value="ANKYRIN REPEAT PROTEIN"/>
    <property type="match status" value="1"/>
</dbReference>
<keyword evidence="3" id="KW-1133">Transmembrane helix</keyword>
<feature type="compositionally biased region" description="Basic and acidic residues" evidence="2">
    <location>
        <begin position="298"/>
        <end position="309"/>
    </location>
</feature>
<feature type="transmembrane region" description="Helical" evidence="3">
    <location>
        <begin position="675"/>
        <end position="700"/>
    </location>
</feature>
<dbReference type="SMART" id="SM00248">
    <property type="entry name" value="ANK"/>
    <property type="match status" value="5"/>
</dbReference>
<gene>
    <name evidence="6" type="primary">11433361</name>
    <name evidence="5" type="ordered locus">MTR_5g085340</name>
</gene>
<dbReference type="EMBL" id="CM001221">
    <property type="protein sequence ID" value="AES99845.1"/>
    <property type="molecule type" value="Genomic_DNA"/>
</dbReference>